<evidence type="ECO:0000259" key="1">
    <source>
        <dbReference type="Pfam" id="PF20172"/>
    </source>
</evidence>
<name>A0ABU1FF47_9RHOB</name>
<reference evidence="2 3" key="1">
    <citation type="submission" date="2023-09" db="EMBL/GenBank/DDBJ databases">
        <title>Xinfangfangia sedmenti sp. nov., isolated the sedment.</title>
        <authorList>
            <person name="Xu L."/>
        </authorList>
    </citation>
    <scope>NUCLEOTIDE SEQUENCE [LARGE SCALE GENOMIC DNA]</scope>
    <source>
        <strain evidence="2 3">LG-4</strain>
    </source>
</reference>
<proteinExistence type="predicted"/>
<protein>
    <recommendedName>
        <fullName evidence="1">DUF6538 domain-containing protein</fullName>
    </recommendedName>
</protein>
<dbReference type="Pfam" id="PF20172">
    <property type="entry name" value="DUF6538"/>
    <property type="match status" value="1"/>
</dbReference>
<dbReference type="RefSeq" id="WP_310459574.1">
    <property type="nucleotide sequence ID" value="NZ_JAVKPH010000086.1"/>
</dbReference>
<evidence type="ECO:0000313" key="2">
    <source>
        <dbReference type="EMBL" id="MDR5655484.1"/>
    </source>
</evidence>
<comment type="caution">
    <text evidence="2">The sequence shown here is derived from an EMBL/GenBank/DDBJ whole genome shotgun (WGS) entry which is preliminary data.</text>
</comment>
<evidence type="ECO:0000313" key="3">
    <source>
        <dbReference type="Proteomes" id="UP001247754"/>
    </source>
</evidence>
<gene>
    <name evidence="2" type="ORF">RGD00_23040</name>
</gene>
<dbReference type="InterPro" id="IPR046668">
    <property type="entry name" value="DUF6538"/>
</dbReference>
<dbReference type="EMBL" id="JAVKPH010000086">
    <property type="protein sequence ID" value="MDR5655484.1"/>
    <property type="molecule type" value="Genomic_DNA"/>
</dbReference>
<keyword evidence="3" id="KW-1185">Reference proteome</keyword>
<accession>A0ABU1FF47</accession>
<organism evidence="2 3">
    <name type="scientific">Ruixingdingia sedimenti</name>
    <dbReference type="NCBI Taxonomy" id="3073604"/>
    <lineage>
        <taxon>Bacteria</taxon>
        <taxon>Pseudomonadati</taxon>
        <taxon>Pseudomonadota</taxon>
        <taxon>Alphaproteobacteria</taxon>
        <taxon>Rhodobacterales</taxon>
        <taxon>Paracoccaceae</taxon>
        <taxon>Ruixingdingia</taxon>
    </lineage>
</organism>
<sequence>MSVRIQYAYLKQQCWLYRRNYPKDLQPVLGQAFKQSLKTGDARVAKARASEVNARYEEIIAKARAGQAVGKPVPVMVTPPVFAPVVVVGRKTVADLAKAYLNRRSNELQHGGFKSVRFSVGLFVSV</sequence>
<feature type="domain" description="DUF6538" evidence="1">
    <location>
        <begin position="7"/>
        <end position="64"/>
    </location>
</feature>
<dbReference type="Proteomes" id="UP001247754">
    <property type="component" value="Unassembled WGS sequence"/>
</dbReference>